<reference evidence="2 3" key="1">
    <citation type="submission" date="2019-03" db="EMBL/GenBank/DDBJ databases">
        <title>Genomic Encyclopedia of Archaeal and Bacterial Type Strains, Phase II (KMG-II): from individual species to whole genera.</title>
        <authorList>
            <person name="Goeker M."/>
        </authorList>
    </citation>
    <scope>NUCLEOTIDE SEQUENCE [LARGE SCALE GENOMIC DNA]</scope>
    <source>
        <strain evidence="2 3">DSM 45499</strain>
    </source>
</reference>
<keyword evidence="3" id="KW-1185">Reference proteome</keyword>
<organism evidence="2 3">
    <name type="scientific">Actinophytocola oryzae</name>
    <dbReference type="NCBI Taxonomy" id="502181"/>
    <lineage>
        <taxon>Bacteria</taxon>
        <taxon>Bacillati</taxon>
        <taxon>Actinomycetota</taxon>
        <taxon>Actinomycetes</taxon>
        <taxon>Pseudonocardiales</taxon>
        <taxon>Pseudonocardiaceae</taxon>
    </lineage>
</organism>
<dbReference type="Proteomes" id="UP000294927">
    <property type="component" value="Unassembled WGS sequence"/>
</dbReference>
<dbReference type="RefSeq" id="WP_133901272.1">
    <property type="nucleotide sequence ID" value="NZ_SOCP01000002.1"/>
</dbReference>
<evidence type="ECO:0000256" key="1">
    <source>
        <dbReference type="SAM" id="Phobius"/>
    </source>
</evidence>
<accession>A0A4R7W0K9</accession>
<dbReference type="AlphaFoldDB" id="A0A4R7W0K9"/>
<gene>
    <name evidence="2" type="ORF">CLV71_10225</name>
</gene>
<comment type="caution">
    <text evidence="2">The sequence shown here is derived from an EMBL/GenBank/DDBJ whole genome shotgun (WGS) entry which is preliminary data.</text>
</comment>
<dbReference type="PROSITE" id="PS51318">
    <property type="entry name" value="TAT"/>
    <property type="match status" value="1"/>
</dbReference>
<keyword evidence="1" id="KW-1133">Transmembrane helix</keyword>
<protein>
    <submittedName>
        <fullName evidence="2">Uncharacterized protein</fullName>
    </submittedName>
</protein>
<dbReference type="EMBL" id="SOCP01000002">
    <property type="protein sequence ID" value="TDV55964.1"/>
    <property type="molecule type" value="Genomic_DNA"/>
</dbReference>
<feature type="transmembrane region" description="Helical" evidence="1">
    <location>
        <begin position="59"/>
        <end position="80"/>
    </location>
</feature>
<name>A0A4R7W0K9_9PSEU</name>
<evidence type="ECO:0000313" key="3">
    <source>
        <dbReference type="Proteomes" id="UP000294927"/>
    </source>
</evidence>
<dbReference type="InterPro" id="IPR006311">
    <property type="entry name" value="TAT_signal"/>
</dbReference>
<keyword evidence="1" id="KW-0472">Membrane</keyword>
<proteinExistence type="predicted"/>
<sequence>MSENSSTPDGQAAGVSRRKLLGAAALGAAALGGIVGGAGQASAQTSGSRVRVTEQRERAVVVGSGFGSGFGGGVSALRLVMPRGLSSPKRSASAAPIPRAPPVTTITFSAKFTFGSWRCGGGFGKQIR</sequence>
<evidence type="ECO:0000313" key="2">
    <source>
        <dbReference type="EMBL" id="TDV55964.1"/>
    </source>
</evidence>
<keyword evidence="1" id="KW-0812">Transmembrane</keyword>